<dbReference type="InterPro" id="IPR050541">
    <property type="entry name" value="LRR_TM_domain-containing"/>
</dbReference>
<reference evidence="5" key="1">
    <citation type="submission" date="2020-11" db="EMBL/GenBank/DDBJ databases">
        <authorList>
            <person name="Whitehead M."/>
        </authorList>
    </citation>
    <scope>NUCLEOTIDE SEQUENCE</scope>
    <source>
        <strain evidence="5">EGII</strain>
    </source>
</reference>
<dbReference type="Proteomes" id="UP000606786">
    <property type="component" value="Unassembled WGS sequence"/>
</dbReference>
<evidence type="ECO:0000313" key="5">
    <source>
        <dbReference type="EMBL" id="CAD7015050.1"/>
    </source>
</evidence>
<dbReference type="Pfam" id="PF13855">
    <property type="entry name" value="LRR_8"/>
    <property type="match status" value="1"/>
</dbReference>
<dbReference type="Gene3D" id="3.80.10.10">
    <property type="entry name" value="Ribonuclease Inhibitor"/>
    <property type="match status" value="1"/>
</dbReference>
<dbReference type="InterPro" id="IPR032675">
    <property type="entry name" value="LRR_dom_sf"/>
</dbReference>
<feature type="compositionally biased region" description="Low complexity" evidence="3">
    <location>
        <begin position="576"/>
        <end position="586"/>
    </location>
</feature>
<dbReference type="PANTHER" id="PTHR24369">
    <property type="entry name" value="ANTIGEN BSP, PUTATIVE-RELATED"/>
    <property type="match status" value="1"/>
</dbReference>
<proteinExistence type="predicted"/>
<name>A0A811VID8_CERCA</name>
<dbReference type="AlphaFoldDB" id="A0A811VID8"/>
<dbReference type="PANTHER" id="PTHR24369:SF213">
    <property type="entry name" value="INSULIN LIKE GROWTH FACTOR BINDING PROTEIN ACID LABILE SUBUNIT"/>
    <property type="match status" value="1"/>
</dbReference>
<keyword evidence="1" id="KW-0433">Leucine-rich repeat</keyword>
<feature type="transmembrane region" description="Helical" evidence="4">
    <location>
        <begin position="47"/>
        <end position="72"/>
    </location>
</feature>
<feature type="transmembrane region" description="Helical" evidence="4">
    <location>
        <begin position="763"/>
        <end position="787"/>
    </location>
</feature>
<feature type="region of interest" description="Disordered" evidence="3">
    <location>
        <begin position="1"/>
        <end position="29"/>
    </location>
</feature>
<feature type="compositionally biased region" description="Basic and acidic residues" evidence="3">
    <location>
        <begin position="1"/>
        <end position="11"/>
    </location>
</feature>
<feature type="region of interest" description="Disordered" evidence="3">
    <location>
        <begin position="907"/>
        <end position="937"/>
    </location>
</feature>
<keyword evidence="2" id="KW-0677">Repeat</keyword>
<dbReference type="SUPFAM" id="SSF52058">
    <property type="entry name" value="L domain-like"/>
    <property type="match status" value="1"/>
</dbReference>
<feature type="region of interest" description="Disordered" evidence="3">
    <location>
        <begin position="572"/>
        <end position="592"/>
    </location>
</feature>
<feature type="compositionally biased region" description="Low complexity" evidence="3">
    <location>
        <begin position="87"/>
        <end position="103"/>
    </location>
</feature>
<evidence type="ECO:0000256" key="1">
    <source>
        <dbReference type="ARBA" id="ARBA00022614"/>
    </source>
</evidence>
<feature type="region of interest" description="Disordered" evidence="3">
    <location>
        <begin position="814"/>
        <end position="845"/>
    </location>
</feature>
<evidence type="ECO:0000256" key="2">
    <source>
        <dbReference type="ARBA" id="ARBA00022737"/>
    </source>
</evidence>
<evidence type="ECO:0000313" key="6">
    <source>
        <dbReference type="Proteomes" id="UP000606786"/>
    </source>
</evidence>
<keyword evidence="4" id="KW-1133">Transmembrane helix</keyword>
<dbReference type="GO" id="GO:0005886">
    <property type="term" value="C:plasma membrane"/>
    <property type="evidence" value="ECO:0007669"/>
    <property type="project" value="TreeGrafter"/>
</dbReference>
<sequence>MSQTTDAKDTPPPKPKRTKQAKDVKNNQPELETIKPRGWKSYLVSDLCIQITAWLLFTLGLCIIASTVYVGILVQLKDNQIYDDDSNLNNTNNNTTQSTTVTRESTTEALNKSVRALLLTTSEFPENRRGCREYECKVTCRNASRLYEMLYATYEDSRCSTIDVLLIINQSFPNGHLRNSWIAEKRPVNELIISSSNVTRIRSGAFNSPLFVDTYFMSLNNLQLRQVGSGSLLGLGSLRYLIIDTPLREINRAFFQPVQSTLIHVRLNCGLLVLPGTTIFGVSKLNKLEYADLSHNVFNGSLTREMLASTPNLRYLHITNSKITAIEEDAFADLTGKLQVLDLSENFISTISSKVLWPLLNSLKPTLVGLSYNQWNCECTLQEFAAVYRQFRRQFIGSIFCRTPVSLHGQELHELNFQHDNCLVTTTELEETSWEDDAINTTISNKPDVTTVATTRLTTAKVLSTTKKTKKTTTAKTTIQKPLTTGTTKTPIKTLEPTTTAGTALLVTTYAPNKTGGRPSPGEDVDSRSSIEVSDIIQMRCLYTLTNRTTQTEPVSRDKRAFDIEMISIESEDAVESASEQSNSSEESVERDNGLINPLSTLEETILTPQLQDTTTSENTISTSTTYSMYTYNRNLHKPVMTYKFELPTYTFQLALLPNNSVQVLITDYNAQPEINVIWFSKQYEKSTDENNGKAAQNIDYQCQIYVQPYMLVHNLSENNTYTFCMLELPESTISPFNCLPLHVPAKHRETDNTWISEDDKQFTLSMLCLIFILSALFGGIIAYFGVKTYPEFLEGSKNVLVVKSSEQESDYLRSTGSIKKEPLSRRSTRKLTVSTSETPPMCLPPPPPFSVSNYNLERLSSVKSSSTLFDSPFAPPPPFSAIDDQYELPKQYKPVNGDDRCVSNPYAMSPCSPPPLPKRNPSITSTFVANRFPKVD</sequence>
<evidence type="ECO:0000256" key="4">
    <source>
        <dbReference type="SAM" id="Phobius"/>
    </source>
</evidence>
<comment type="caution">
    <text evidence="5">The sequence shown here is derived from an EMBL/GenBank/DDBJ whole genome shotgun (WGS) entry which is preliminary data.</text>
</comment>
<dbReference type="PROSITE" id="PS51450">
    <property type="entry name" value="LRR"/>
    <property type="match status" value="1"/>
</dbReference>
<dbReference type="OrthoDB" id="26525at2759"/>
<feature type="region of interest" description="Disordered" evidence="3">
    <location>
        <begin position="84"/>
        <end position="103"/>
    </location>
</feature>
<protein>
    <submittedName>
        <fullName evidence="5">(Mediterranean fruit fly) hypothetical protein</fullName>
    </submittedName>
</protein>
<dbReference type="EMBL" id="CAJHJT010000056">
    <property type="protein sequence ID" value="CAD7015050.1"/>
    <property type="molecule type" value="Genomic_DNA"/>
</dbReference>
<evidence type="ECO:0000256" key="3">
    <source>
        <dbReference type="SAM" id="MobiDB-lite"/>
    </source>
</evidence>
<keyword evidence="4" id="KW-0472">Membrane</keyword>
<dbReference type="InterPro" id="IPR001611">
    <property type="entry name" value="Leu-rich_rpt"/>
</dbReference>
<organism evidence="5 6">
    <name type="scientific">Ceratitis capitata</name>
    <name type="common">Mediterranean fruit fly</name>
    <name type="synonym">Tephritis capitata</name>
    <dbReference type="NCBI Taxonomy" id="7213"/>
    <lineage>
        <taxon>Eukaryota</taxon>
        <taxon>Metazoa</taxon>
        <taxon>Ecdysozoa</taxon>
        <taxon>Arthropoda</taxon>
        <taxon>Hexapoda</taxon>
        <taxon>Insecta</taxon>
        <taxon>Pterygota</taxon>
        <taxon>Neoptera</taxon>
        <taxon>Endopterygota</taxon>
        <taxon>Diptera</taxon>
        <taxon>Brachycera</taxon>
        <taxon>Muscomorpha</taxon>
        <taxon>Tephritoidea</taxon>
        <taxon>Tephritidae</taxon>
        <taxon>Ceratitis</taxon>
        <taxon>Ceratitis</taxon>
    </lineage>
</organism>
<gene>
    <name evidence="5" type="ORF">CCAP1982_LOCUS23007</name>
</gene>
<accession>A0A811VID8</accession>
<keyword evidence="6" id="KW-1185">Reference proteome</keyword>
<keyword evidence="4" id="KW-0812">Transmembrane</keyword>